<dbReference type="PANTHER" id="PTHR35526:SF3">
    <property type="entry name" value="ANTI-SIGMA-F FACTOR RSBW"/>
    <property type="match status" value="1"/>
</dbReference>
<dbReference type="AlphaFoldDB" id="A0A1W1ZVQ3"/>
<dbReference type="OrthoDB" id="9792240at2"/>
<dbReference type="Pfam" id="PF13581">
    <property type="entry name" value="HATPase_c_2"/>
    <property type="match status" value="1"/>
</dbReference>
<dbReference type="PANTHER" id="PTHR35526">
    <property type="entry name" value="ANTI-SIGMA-F FACTOR RSBW-RELATED"/>
    <property type="match status" value="1"/>
</dbReference>
<dbReference type="Proteomes" id="UP000192330">
    <property type="component" value="Unassembled WGS sequence"/>
</dbReference>
<dbReference type="RefSeq" id="WP_084350492.1">
    <property type="nucleotide sequence ID" value="NZ_FWYD01000002.1"/>
</dbReference>
<protein>
    <submittedName>
        <fullName evidence="3">Serine/threonine-protein kinase RsbW</fullName>
    </submittedName>
</protein>
<dbReference type="SUPFAM" id="SSF55874">
    <property type="entry name" value="ATPase domain of HSP90 chaperone/DNA topoisomerase II/histidine kinase"/>
    <property type="match status" value="1"/>
</dbReference>
<evidence type="ECO:0000313" key="3">
    <source>
        <dbReference type="EMBL" id="SMC52487.1"/>
    </source>
</evidence>
<reference evidence="3 4" key="1">
    <citation type="submission" date="2017-04" db="EMBL/GenBank/DDBJ databases">
        <authorList>
            <person name="Afonso C.L."/>
            <person name="Miller P.J."/>
            <person name="Scott M.A."/>
            <person name="Spackman E."/>
            <person name="Goraichik I."/>
            <person name="Dimitrov K.M."/>
            <person name="Suarez D.L."/>
            <person name="Swayne D.E."/>
        </authorList>
    </citation>
    <scope>NUCLEOTIDE SEQUENCE [LARGE SCALE GENOMIC DNA]</scope>
    <source>
        <strain evidence="3 4">CGMCC 1.12644</strain>
    </source>
</reference>
<dbReference type="InterPro" id="IPR050267">
    <property type="entry name" value="Anti-sigma-factor_SerPK"/>
</dbReference>
<accession>A0A1W1ZVQ3</accession>
<keyword evidence="3" id="KW-0418">Kinase</keyword>
<dbReference type="CDD" id="cd16936">
    <property type="entry name" value="HATPase_RsbW-like"/>
    <property type="match status" value="1"/>
</dbReference>
<gene>
    <name evidence="3" type="ORF">SAMN06295998_102194</name>
</gene>
<dbReference type="EMBL" id="FWYD01000002">
    <property type="protein sequence ID" value="SMC52487.1"/>
    <property type="molecule type" value="Genomic_DNA"/>
</dbReference>
<evidence type="ECO:0000256" key="1">
    <source>
        <dbReference type="ARBA" id="ARBA00022527"/>
    </source>
</evidence>
<keyword evidence="3" id="KW-0808">Transferase</keyword>
<feature type="domain" description="Histidine kinase/HSP90-like ATPase" evidence="2">
    <location>
        <begin position="37"/>
        <end position="165"/>
    </location>
</feature>
<dbReference type="InterPro" id="IPR036890">
    <property type="entry name" value="HATPase_C_sf"/>
</dbReference>
<keyword evidence="1" id="KW-0723">Serine/threonine-protein kinase</keyword>
<evidence type="ECO:0000313" key="4">
    <source>
        <dbReference type="Proteomes" id="UP000192330"/>
    </source>
</evidence>
<dbReference type="Gene3D" id="3.30.565.10">
    <property type="entry name" value="Histidine kinase-like ATPase, C-terminal domain"/>
    <property type="match status" value="1"/>
</dbReference>
<sequence>MMPLPNVATERHRSFNALEAATKMCDSIPRSLLSLSFQSTSDAVRKTLGCIAQAVADAGQNPTATNNIELAMAEALNNVVEHSFRDRENGQILLSIMLLEDSFRISIRHDGTPMPGLRLPAGKPATIGNEIANLPEGGFGWFLIRSLIIDATYSHRENWNELVLRFSRHPAN</sequence>
<dbReference type="GO" id="GO:0004674">
    <property type="term" value="F:protein serine/threonine kinase activity"/>
    <property type="evidence" value="ECO:0007669"/>
    <property type="project" value="UniProtKB-KW"/>
</dbReference>
<dbReference type="InterPro" id="IPR003594">
    <property type="entry name" value="HATPase_dom"/>
</dbReference>
<name>A0A1W1ZVQ3_9RHOB</name>
<dbReference type="STRING" id="1387277.SAMN06295998_102194"/>
<keyword evidence="4" id="KW-1185">Reference proteome</keyword>
<proteinExistence type="predicted"/>
<evidence type="ECO:0000259" key="2">
    <source>
        <dbReference type="Pfam" id="PF13581"/>
    </source>
</evidence>
<organism evidence="3 4">
    <name type="scientific">Primorskyibacter flagellatus</name>
    <dbReference type="NCBI Taxonomy" id="1387277"/>
    <lineage>
        <taxon>Bacteria</taxon>
        <taxon>Pseudomonadati</taxon>
        <taxon>Pseudomonadota</taxon>
        <taxon>Alphaproteobacteria</taxon>
        <taxon>Rhodobacterales</taxon>
        <taxon>Roseobacteraceae</taxon>
        <taxon>Primorskyibacter</taxon>
    </lineage>
</organism>